<dbReference type="OrthoDB" id="3293788at2"/>
<dbReference type="Gene3D" id="1.10.10.10">
    <property type="entry name" value="Winged helix-like DNA-binding domain superfamily/Winged helix DNA-binding domain"/>
    <property type="match status" value="1"/>
</dbReference>
<organism evidence="5 6">
    <name type="scientific">Cryptosporangium phraense</name>
    <dbReference type="NCBI Taxonomy" id="2593070"/>
    <lineage>
        <taxon>Bacteria</taxon>
        <taxon>Bacillati</taxon>
        <taxon>Actinomycetota</taxon>
        <taxon>Actinomycetes</taxon>
        <taxon>Cryptosporangiales</taxon>
        <taxon>Cryptosporangiaceae</taxon>
        <taxon>Cryptosporangium</taxon>
    </lineage>
</organism>
<dbReference type="InterPro" id="IPR036390">
    <property type="entry name" value="WH_DNA-bd_sf"/>
</dbReference>
<evidence type="ECO:0000256" key="1">
    <source>
        <dbReference type="ARBA" id="ARBA00023015"/>
    </source>
</evidence>
<reference evidence="5 6" key="1">
    <citation type="submission" date="2019-07" db="EMBL/GenBank/DDBJ databases">
        <title>Cryptosporangium phraense sp. nov., isolated from plant litter.</title>
        <authorList>
            <person name="Suriyachadkun C."/>
        </authorList>
    </citation>
    <scope>NUCLEOTIDE SEQUENCE [LARGE SCALE GENOMIC DNA]</scope>
    <source>
        <strain evidence="5 6">A-T 5661</strain>
    </source>
</reference>
<dbReference type="Pfam" id="PF01638">
    <property type="entry name" value="HxlR"/>
    <property type="match status" value="1"/>
</dbReference>
<dbReference type="AlphaFoldDB" id="A0A545AS12"/>
<evidence type="ECO:0000259" key="4">
    <source>
        <dbReference type="PROSITE" id="PS51118"/>
    </source>
</evidence>
<keyword evidence="1" id="KW-0805">Transcription regulation</keyword>
<dbReference type="InParanoid" id="A0A545AS12"/>
<dbReference type="SUPFAM" id="SSF46785">
    <property type="entry name" value="Winged helix' DNA-binding domain"/>
    <property type="match status" value="1"/>
</dbReference>
<keyword evidence="6" id="KW-1185">Reference proteome</keyword>
<dbReference type="PANTHER" id="PTHR33204">
    <property type="entry name" value="TRANSCRIPTIONAL REGULATOR, MARR FAMILY"/>
    <property type="match status" value="1"/>
</dbReference>
<keyword evidence="3" id="KW-0804">Transcription</keyword>
<dbReference type="PROSITE" id="PS51118">
    <property type="entry name" value="HTH_HXLR"/>
    <property type="match status" value="1"/>
</dbReference>
<name>A0A545AS12_9ACTN</name>
<accession>A0A545AS12</accession>
<evidence type="ECO:0000256" key="2">
    <source>
        <dbReference type="ARBA" id="ARBA00023125"/>
    </source>
</evidence>
<evidence type="ECO:0000313" key="5">
    <source>
        <dbReference type="EMBL" id="TQS44117.1"/>
    </source>
</evidence>
<feature type="domain" description="HTH hxlR-type" evidence="4">
    <location>
        <begin position="16"/>
        <end position="115"/>
    </location>
</feature>
<protein>
    <submittedName>
        <fullName evidence="5">Helix-turn-helix transcriptional regulator</fullName>
    </submittedName>
</protein>
<sequence length="122" mass="13551">MVAMRSGDDGELVADCRLRLATDIFRHTWDVVVLAALDAGPRRRRALRRSIGGISDKVLTDALNRLLSTGLIERRHLAEAPPRVDYALTALGRSFADGPMRALGTWVTEYGDELSELQEGYR</sequence>
<evidence type="ECO:0000313" key="6">
    <source>
        <dbReference type="Proteomes" id="UP000317982"/>
    </source>
</evidence>
<comment type="caution">
    <text evidence="5">The sequence shown here is derived from an EMBL/GenBank/DDBJ whole genome shotgun (WGS) entry which is preliminary data.</text>
</comment>
<proteinExistence type="predicted"/>
<dbReference type="EMBL" id="VIRS01000010">
    <property type="protein sequence ID" value="TQS44117.1"/>
    <property type="molecule type" value="Genomic_DNA"/>
</dbReference>
<keyword evidence="2" id="KW-0238">DNA-binding</keyword>
<dbReference type="InterPro" id="IPR002577">
    <property type="entry name" value="HTH_HxlR"/>
</dbReference>
<dbReference type="RefSeq" id="WP_142705607.1">
    <property type="nucleotide sequence ID" value="NZ_VIRS01000010.1"/>
</dbReference>
<dbReference type="InterPro" id="IPR036388">
    <property type="entry name" value="WH-like_DNA-bd_sf"/>
</dbReference>
<dbReference type="PANTHER" id="PTHR33204:SF18">
    <property type="entry name" value="TRANSCRIPTIONAL REGULATORY PROTEIN"/>
    <property type="match status" value="1"/>
</dbReference>
<evidence type="ECO:0000256" key="3">
    <source>
        <dbReference type="ARBA" id="ARBA00023163"/>
    </source>
</evidence>
<dbReference type="Proteomes" id="UP000317982">
    <property type="component" value="Unassembled WGS sequence"/>
</dbReference>
<gene>
    <name evidence="5" type="ORF">FL583_16140</name>
</gene>
<dbReference type="GO" id="GO:0003677">
    <property type="term" value="F:DNA binding"/>
    <property type="evidence" value="ECO:0007669"/>
    <property type="project" value="UniProtKB-KW"/>
</dbReference>